<reference evidence="1" key="1">
    <citation type="journal article" date="2021" name="PeerJ">
        <title>Extensive microbial diversity within the chicken gut microbiome revealed by metagenomics and culture.</title>
        <authorList>
            <person name="Gilroy R."/>
            <person name="Ravi A."/>
            <person name="Getino M."/>
            <person name="Pursley I."/>
            <person name="Horton D.L."/>
            <person name="Alikhan N.F."/>
            <person name="Baker D."/>
            <person name="Gharbi K."/>
            <person name="Hall N."/>
            <person name="Watson M."/>
            <person name="Adriaenssens E.M."/>
            <person name="Foster-Nyarko E."/>
            <person name="Jarju S."/>
            <person name="Secka A."/>
            <person name="Antonio M."/>
            <person name="Oren A."/>
            <person name="Chaudhuri R.R."/>
            <person name="La Ragione R."/>
            <person name="Hildebrand F."/>
            <person name="Pallen M.J."/>
        </authorList>
    </citation>
    <scope>NUCLEOTIDE SEQUENCE</scope>
    <source>
        <strain evidence="1">ChiBcec16-3735</strain>
    </source>
</reference>
<dbReference type="Proteomes" id="UP000824065">
    <property type="component" value="Unassembled WGS sequence"/>
</dbReference>
<sequence>MTTSHLKTVLPGPVQTVWAIVRDVQRYPGWRSDVERVETPDARTFREYTKGGCVTNFTIIGEEPCRRWEFTMDNDNMTGRWVGAFRQRGAATVVDFTEYVTAKKFWMRPFVKWYLKRQQAQFAADLRAALQAQRLL</sequence>
<evidence type="ECO:0000313" key="2">
    <source>
        <dbReference type="Proteomes" id="UP000824065"/>
    </source>
</evidence>
<accession>A0A9D2FFQ3</accession>
<dbReference type="EMBL" id="DXBJ01000024">
    <property type="protein sequence ID" value="HIZ57682.1"/>
    <property type="molecule type" value="Genomic_DNA"/>
</dbReference>
<name>A0A9D2FFQ3_9FIRM</name>
<gene>
    <name evidence="1" type="ORF">H9725_03740</name>
</gene>
<dbReference type="SUPFAM" id="SSF55961">
    <property type="entry name" value="Bet v1-like"/>
    <property type="match status" value="1"/>
</dbReference>
<proteinExistence type="predicted"/>
<reference evidence="1" key="2">
    <citation type="submission" date="2021-04" db="EMBL/GenBank/DDBJ databases">
        <authorList>
            <person name="Gilroy R."/>
        </authorList>
    </citation>
    <scope>NUCLEOTIDE SEQUENCE</scope>
    <source>
        <strain evidence="1">ChiBcec16-3735</strain>
    </source>
</reference>
<dbReference type="Pfam" id="PF10604">
    <property type="entry name" value="Polyketide_cyc2"/>
    <property type="match status" value="1"/>
</dbReference>
<organism evidence="1 2">
    <name type="scientific">Candidatus Faecalibacterium gallistercoris</name>
    <dbReference type="NCBI Taxonomy" id="2838579"/>
    <lineage>
        <taxon>Bacteria</taxon>
        <taxon>Bacillati</taxon>
        <taxon>Bacillota</taxon>
        <taxon>Clostridia</taxon>
        <taxon>Eubacteriales</taxon>
        <taxon>Oscillospiraceae</taxon>
        <taxon>Faecalibacterium</taxon>
    </lineage>
</organism>
<protein>
    <submittedName>
        <fullName evidence="1">SRPBCC family protein</fullName>
    </submittedName>
</protein>
<dbReference type="Gene3D" id="3.30.530.20">
    <property type="match status" value="1"/>
</dbReference>
<evidence type="ECO:0000313" key="1">
    <source>
        <dbReference type="EMBL" id="HIZ57682.1"/>
    </source>
</evidence>
<dbReference type="InterPro" id="IPR023393">
    <property type="entry name" value="START-like_dom_sf"/>
</dbReference>
<dbReference type="InterPro" id="IPR019587">
    <property type="entry name" value="Polyketide_cyclase/dehydratase"/>
</dbReference>
<comment type="caution">
    <text evidence="1">The sequence shown here is derived from an EMBL/GenBank/DDBJ whole genome shotgun (WGS) entry which is preliminary data.</text>
</comment>
<dbReference type="AlphaFoldDB" id="A0A9D2FFQ3"/>